<feature type="signal peptide" evidence="1">
    <location>
        <begin position="1"/>
        <end position="25"/>
    </location>
</feature>
<dbReference type="PROSITE" id="PS51257">
    <property type="entry name" value="PROKAR_LIPOPROTEIN"/>
    <property type="match status" value="1"/>
</dbReference>
<dbReference type="SUPFAM" id="SSF48208">
    <property type="entry name" value="Six-hairpin glycosidases"/>
    <property type="match status" value="1"/>
</dbReference>
<dbReference type="Gene3D" id="1.50.10.10">
    <property type="match status" value="1"/>
</dbReference>
<sequence>MKKNASLSRRTFFKTATLASGAVLGAPLVTACSEPDAQRDSDDRALGFADPEFHQAGVAGILFSQIGYEIGYPVRIIARLPKKDLFHEKAICKLNPVSDEKKYQMGFNYWGEKWGSHWWIADFQAIEETGEWDIEVSADNERIFRDKGLRVGKDIFWDSTIELSSVDMLERRTHFTKVGAGWQDAGTLWVESPAQSAMIIALAELLEHTSGRFDKAFLQRIHKQIMVGCDYLVMTQEKAYELGFPEGAMSHDLLGHEKDVLPNDATKAVVALEKAIRLLPDEYQGKRTTYKITSQKTFKWLNTKAKPMGDYGFSRFLRGLSETDPVPNDEWQTRDLVMLCWASIEHWKNSNEKAKEMAIDLANKIMARQIPKEQSEDGYFGHFKEFNSVSYSEKSFIQGIVLGQFGADIGGFYPNYLMPIIEMLKLWPDEADAPKWKNCLQQFSYGYLIPSCENNPFLLVPQGIFGKEGPVWFCGTFHGTNAIYGYTAALALELSRLFNEPKLKNIAYGNLQWLVGLNGGITRENLREGCVIFSTDVPENIALPASMMCGVGSRWAGTWFQTRGIICNGFSTGKQFIYDTEPKRANDGPFSLTDEDWIPHSAGWLTGLMRL</sequence>
<name>A0A5M4B4T0_9BACT</name>
<keyword evidence="3" id="KW-1185">Reference proteome</keyword>
<protein>
    <recommendedName>
        <fullName evidence="4">Cellulase Ig-like domain-containing protein</fullName>
    </recommendedName>
</protein>
<dbReference type="OrthoDB" id="9808897at2"/>
<comment type="caution">
    <text evidence="2">The sequence shown here is derived from an EMBL/GenBank/DDBJ whole genome shotgun (WGS) entry which is preliminary data.</text>
</comment>
<dbReference type="InterPro" id="IPR012341">
    <property type="entry name" value="6hp_glycosidase-like_sf"/>
</dbReference>
<evidence type="ECO:0000313" key="3">
    <source>
        <dbReference type="Proteomes" id="UP000391834"/>
    </source>
</evidence>
<dbReference type="EMBL" id="BLAX01000001">
    <property type="protein sequence ID" value="GET34863.1"/>
    <property type="molecule type" value="Genomic_DNA"/>
</dbReference>
<organism evidence="2 3">
    <name type="scientific">Prolixibacter bellariivorans</name>
    <dbReference type="NCBI Taxonomy" id="314319"/>
    <lineage>
        <taxon>Bacteria</taxon>
        <taxon>Pseudomonadati</taxon>
        <taxon>Bacteroidota</taxon>
        <taxon>Bacteroidia</taxon>
        <taxon>Marinilabiliales</taxon>
        <taxon>Prolixibacteraceae</taxon>
        <taxon>Prolixibacter</taxon>
    </lineage>
</organism>
<dbReference type="InterPro" id="IPR013783">
    <property type="entry name" value="Ig-like_fold"/>
</dbReference>
<dbReference type="PROSITE" id="PS51318">
    <property type="entry name" value="TAT"/>
    <property type="match status" value="1"/>
</dbReference>
<dbReference type="AlphaFoldDB" id="A0A5M4B4T0"/>
<reference evidence="2 3" key="1">
    <citation type="submission" date="2019-10" db="EMBL/GenBank/DDBJ databases">
        <title>Prolixibacter strains distinguished by the presence of nitrate reductase genes were adept at nitrate-dependent anaerobic corrosion of metallic iron and carbon steel.</title>
        <authorList>
            <person name="Iino T."/>
            <person name="Shono N."/>
            <person name="Ito K."/>
            <person name="Nakamura R."/>
            <person name="Sueoka K."/>
            <person name="Harayama S."/>
            <person name="Ohkuma M."/>
        </authorList>
    </citation>
    <scope>NUCLEOTIDE SEQUENCE [LARGE SCALE GENOMIC DNA]</scope>
    <source>
        <strain evidence="2 3">JCM 13498</strain>
    </source>
</reference>
<dbReference type="GO" id="GO:0005975">
    <property type="term" value="P:carbohydrate metabolic process"/>
    <property type="evidence" value="ECO:0007669"/>
    <property type="project" value="InterPro"/>
</dbReference>
<accession>A0A5M4B4T0</accession>
<evidence type="ECO:0008006" key="4">
    <source>
        <dbReference type="Google" id="ProtNLM"/>
    </source>
</evidence>
<dbReference type="Gene3D" id="2.60.40.10">
    <property type="entry name" value="Immunoglobulins"/>
    <property type="match status" value="1"/>
</dbReference>
<dbReference type="RefSeq" id="WP_027585582.1">
    <property type="nucleotide sequence ID" value="NZ_BLAX01000001.1"/>
</dbReference>
<dbReference type="Proteomes" id="UP000391834">
    <property type="component" value="Unassembled WGS sequence"/>
</dbReference>
<dbReference type="InterPro" id="IPR006311">
    <property type="entry name" value="TAT_signal"/>
</dbReference>
<dbReference type="InterPro" id="IPR008928">
    <property type="entry name" value="6-hairpin_glycosidase_sf"/>
</dbReference>
<evidence type="ECO:0000313" key="2">
    <source>
        <dbReference type="EMBL" id="GET34863.1"/>
    </source>
</evidence>
<feature type="chain" id="PRO_5024465838" description="Cellulase Ig-like domain-containing protein" evidence="1">
    <location>
        <begin position="26"/>
        <end position="611"/>
    </location>
</feature>
<keyword evidence="1" id="KW-0732">Signal</keyword>
<evidence type="ECO:0000256" key="1">
    <source>
        <dbReference type="SAM" id="SignalP"/>
    </source>
</evidence>
<proteinExistence type="predicted"/>
<gene>
    <name evidence="2" type="ORF">PbJCM13498_37260</name>
</gene>